<evidence type="ECO:0000313" key="4">
    <source>
        <dbReference type="Proteomes" id="UP001156690"/>
    </source>
</evidence>
<dbReference type="RefSeq" id="WP_126606276.1">
    <property type="nucleotide sequence ID" value="NZ_AP025144.1"/>
</dbReference>
<dbReference type="PRINTS" id="PR00069">
    <property type="entry name" value="ALDKETRDTASE"/>
</dbReference>
<gene>
    <name evidence="3" type="ORF">GCM10007932_41110</name>
</gene>
<dbReference type="InterPro" id="IPR050791">
    <property type="entry name" value="Aldo-Keto_reductase"/>
</dbReference>
<dbReference type="Gene3D" id="3.20.20.100">
    <property type="entry name" value="NADP-dependent oxidoreductase domain"/>
    <property type="match status" value="1"/>
</dbReference>
<protein>
    <submittedName>
        <fullName evidence="3">Aldo/keto reductase</fullName>
    </submittedName>
</protein>
<reference evidence="4" key="1">
    <citation type="journal article" date="2019" name="Int. J. Syst. Evol. Microbiol.">
        <title>The Global Catalogue of Microorganisms (GCM) 10K type strain sequencing project: providing services to taxonomists for standard genome sequencing and annotation.</title>
        <authorList>
            <consortium name="The Broad Institute Genomics Platform"/>
            <consortium name="The Broad Institute Genome Sequencing Center for Infectious Disease"/>
            <person name="Wu L."/>
            <person name="Ma J."/>
        </authorList>
    </citation>
    <scope>NUCLEOTIDE SEQUENCE [LARGE SCALE GENOMIC DNA]</scope>
    <source>
        <strain evidence="4">NBRC 15640</strain>
    </source>
</reference>
<dbReference type="GO" id="GO:0016491">
    <property type="term" value="F:oxidoreductase activity"/>
    <property type="evidence" value="ECO:0007669"/>
    <property type="project" value="UniProtKB-KW"/>
</dbReference>
<dbReference type="InterPro" id="IPR036812">
    <property type="entry name" value="NAD(P)_OxRdtase_dom_sf"/>
</dbReference>
<proteinExistence type="predicted"/>
<dbReference type="EMBL" id="BSNX01000063">
    <property type="protein sequence ID" value="GLQ74749.1"/>
    <property type="molecule type" value="Genomic_DNA"/>
</dbReference>
<evidence type="ECO:0000256" key="1">
    <source>
        <dbReference type="ARBA" id="ARBA00023002"/>
    </source>
</evidence>
<dbReference type="Proteomes" id="UP001156690">
    <property type="component" value="Unassembled WGS sequence"/>
</dbReference>
<feature type="domain" description="NADP-dependent oxidoreductase" evidence="2">
    <location>
        <begin position="13"/>
        <end position="311"/>
    </location>
</feature>
<accession>A0AAV5NWX1</accession>
<dbReference type="PANTHER" id="PTHR43625">
    <property type="entry name" value="AFLATOXIN B1 ALDEHYDE REDUCTASE"/>
    <property type="match status" value="1"/>
</dbReference>
<name>A0AAV5NWX1_9VIBR</name>
<dbReference type="PANTHER" id="PTHR43625:SF40">
    <property type="entry name" value="ALDO-KETO REDUCTASE YAKC [NADP(+)]"/>
    <property type="match status" value="1"/>
</dbReference>
<sequence>METRRIGSLNVSPIGLGCMSMSMGYGPADDATSAKLLNRALDVGYRFLDTASMYGGGHNESLIGETLRSRRDEYVLASKCGFVKDHQGKAIIDGRPDTLKAQCEASLKRLKTDVIDLYYLHRLDPTVPIEESVGALGDLVREGKIREIGLSEISSNTLSRAHKEYAVAAVQSEYSLWSRTPEFRLLQTCTDLGVTFVPFSPLGRQFFTGKALDVTQLPDNDIRCTNARPRFEPLAFQQNKQLLVPFKKLAEQLGCSMAQLSLAWLTNQADSNGNKTLVPIPGTKTIEYMEENIGASDLVLDKQTLVMLDQMINEQVVVGQRYTDAIMSSTDSENDRAL</sequence>
<organism evidence="3 4">
    <name type="scientific">Vibrio penaeicida</name>
    <dbReference type="NCBI Taxonomy" id="104609"/>
    <lineage>
        <taxon>Bacteria</taxon>
        <taxon>Pseudomonadati</taxon>
        <taxon>Pseudomonadota</taxon>
        <taxon>Gammaproteobacteria</taxon>
        <taxon>Vibrionales</taxon>
        <taxon>Vibrionaceae</taxon>
        <taxon>Vibrio</taxon>
    </lineage>
</organism>
<comment type="caution">
    <text evidence="3">The sequence shown here is derived from an EMBL/GenBank/DDBJ whole genome shotgun (WGS) entry which is preliminary data.</text>
</comment>
<dbReference type="AlphaFoldDB" id="A0AAV5NWX1"/>
<evidence type="ECO:0000313" key="3">
    <source>
        <dbReference type="EMBL" id="GLQ74749.1"/>
    </source>
</evidence>
<dbReference type="InterPro" id="IPR020471">
    <property type="entry name" value="AKR"/>
</dbReference>
<evidence type="ECO:0000259" key="2">
    <source>
        <dbReference type="Pfam" id="PF00248"/>
    </source>
</evidence>
<dbReference type="Pfam" id="PF00248">
    <property type="entry name" value="Aldo_ket_red"/>
    <property type="match status" value="1"/>
</dbReference>
<dbReference type="GO" id="GO:0005737">
    <property type="term" value="C:cytoplasm"/>
    <property type="evidence" value="ECO:0007669"/>
    <property type="project" value="TreeGrafter"/>
</dbReference>
<dbReference type="InterPro" id="IPR023210">
    <property type="entry name" value="NADP_OxRdtase_dom"/>
</dbReference>
<keyword evidence="4" id="KW-1185">Reference proteome</keyword>
<dbReference type="PROSITE" id="PS51257">
    <property type="entry name" value="PROKAR_LIPOPROTEIN"/>
    <property type="match status" value="1"/>
</dbReference>
<dbReference type="SUPFAM" id="SSF51430">
    <property type="entry name" value="NAD(P)-linked oxidoreductase"/>
    <property type="match status" value="1"/>
</dbReference>
<keyword evidence="1" id="KW-0560">Oxidoreductase</keyword>